<dbReference type="Gene3D" id="3.20.80.10">
    <property type="entry name" value="Regulatory factor, effector binding domain"/>
    <property type="match status" value="1"/>
</dbReference>
<dbReference type="InterPro" id="IPR006917">
    <property type="entry name" value="SOUL_heme-bd"/>
</dbReference>
<accession>A0AAV9RUS6</accession>
<evidence type="ECO:0000313" key="4">
    <source>
        <dbReference type="Proteomes" id="UP001311232"/>
    </source>
</evidence>
<gene>
    <name evidence="3" type="ORF">CRENBAI_006921</name>
</gene>
<feature type="chain" id="PRO_5043799138" description="Heme-binding protein 2" evidence="2">
    <location>
        <begin position="20"/>
        <end position="191"/>
    </location>
</feature>
<dbReference type="AlphaFoldDB" id="A0AAV9RUS6"/>
<dbReference type="Proteomes" id="UP001311232">
    <property type="component" value="Unassembled WGS sequence"/>
</dbReference>
<dbReference type="GO" id="GO:0005737">
    <property type="term" value="C:cytoplasm"/>
    <property type="evidence" value="ECO:0007669"/>
    <property type="project" value="TreeGrafter"/>
</dbReference>
<dbReference type="PANTHER" id="PTHR11220:SF69">
    <property type="entry name" value="HEME-BINDING PROTEIN 2"/>
    <property type="match status" value="1"/>
</dbReference>
<dbReference type="GO" id="GO:0020037">
    <property type="term" value="F:heme binding"/>
    <property type="evidence" value="ECO:0007669"/>
    <property type="project" value="TreeGrafter"/>
</dbReference>
<dbReference type="PROSITE" id="PS51257">
    <property type="entry name" value="PROKAR_LIPOPROTEIN"/>
    <property type="match status" value="1"/>
</dbReference>
<dbReference type="EMBL" id="JAHHUM010001307">
    <property type="protein sequence ID" value="KAK5612792.1"/>
    <property type="molecule type" value="Genomic_DNA"/>
</dbReference>
<organism evidence="3 4">
    <name type="scientific">Crenichthys baileyi</name>
    <name type="common">White River springfish</name>
    <dbReference type="NCBI Taxonomy" id="28760"/>
    <lineage>
        <taxon>Eukaryota</taxon>
        <taxon>Metazoa</taxon>
        <taxon>Chordata</taxon>
        <taxon>Craniata</taxon>
        <taxon>Vertebrata</taxon>
        <taxon>Euteleostomi</taxon>
        <taxon>Actinopterygii</taxon>
        <taxon>Neopterygii</taxon>
        <taxon>Teleostei</taxon>
        <taxon>Neoteleostei</taxon>
        <taxon>Acanthomorphata</taxon>
        <taxon>Ovalentaria</taxon>
        <taxon>Atherinomorphae</taxon>
        <taxon>Cyprinodontiformes</taxon>
        <taxon>Goodeidae</taxon>
        <taxon>Crenichthys</taxon>
    </lineage>
</organism>
<protein>
    <recommendedName>
        <fullName evidence="5">Heme-binding protein 2</fullName>
    </recommendedName>
</protein>
<evidence type="ECO:0000256" key="2">
    <source>
        <dbReference type="SAM" id="SignalP"/>
    </source>
</evidence>
<dbReference type="Pfam" id="PF04832">
    <property type="entry name" value="SOUL"/>
    <property type="match status" value="1"/>
</dbReference>
<evidence type="ECO:0000256" key="1">
    <source>
        <dbReference type="ARBA" id="ARBA00009817"/>
    </source>
</evidence>
<comment type="caution">
    <text evidence="3">The sequence shown here is derived from an EMBL/GenBank/DDBJ whole genome shotgun (WGS) entry which is preliminary data.</text>
</comment>
<evidence type="ECO:0000313" key="3">
    <source>
        <dbReference type="EMBL" id="KAK5612792.1"/>
    </source>
</evidence>
<keyword evidence="2" id="KW-0732">Signal</keyword>
<name>A0AAV9RUS6_9TELE</name>
<sequence length="191" mass="21158">MEKLLFTLVTIVVVSSCSGQTSSCSNNPCPRYQVIDTHEDFEERHYVDTDWITTKLSSKDSTSLIAAAKTLRAFCAKQKEAGHKIIDGWPALITTTEGNDHSTSLSWFLAPGSKPELTDTSVTMEHKAATTIYVRSYSGIPSLIAAEKNRKNLCEALIKAGKKFNPSISTGAHYESYFSFTHHNEVWVYSA</sequence>
<proteinExistence type="inferred from homology"/>
<dbReference type="PANTHER" id="PTHR11220">
    <property type="entry name" value="HEME-BINDING PROTEIN-RELATED"/>
    <property type="match status" value="1"/>
</dbReference>
<dbReference type="InterPro" id="IPR011256">
    <property type="entry name" value="Reg_factor_effector_dom_sf"/>
</dbReference>
<reference evidence="3 4" key="1">
    <citation type="submission" date="2021-06" db="EMBL/GenBank/DDBJ databases">
        <authorList>
            <person name="Palmer J.M."/>
        </authorList>
    </citation>
    <scope>NUCLEOTIDE SEQUENCE [LARGE SCALE GENOMIC DNA]</scope>
    <source>
        <strain evidence="3 4">MEX-2019</strain>
        <tissue evidence="3">Muscle</tissue>
    </source>
</reference>
<keyword evidence="4" id="KW-1185">Reference proteome</keyword>
<dbReference type="SUPFAM" id="SSF55136">
    <property type="entry name" value="Probable bacterial effector-binding domain"/>
    <property type="match status" value="1"/>
</dbReference>
<evidence type="ECO:0008006" key="5">
    <source>
        <dbReference type="Google" id="ProtNLM"/>
    </source>
</evidence>
<comment type="similarity">
    <text evidence="1">Belongs to the HEBP family.</text>
</comment>
<feature type="signal peptide" evidence="2">
    <location>
        <begin position="1"/>
        <end position="19"/>
    </location>
</feature>